<sequence length="44" mass="5159">MKTCLLKTIKEAGMMHSRYAFSWHKKQTPVAFHRGLFSLFILFG</sequence>
<dbReference type="EMBL" id="LQYG01000015">
    <property type="protein sequence ID" value="KYC65537.1"/>
    <property type="molecule type" value="Genomic_DNA"/>
</dbReference>
<accession>A0A150K7K7</accession>
<gene>
    <name evidence="1" type="ORF">B4098_3325</name>
</gene>
<evidence type="ECO:0000313" key="1">
    <source>
        <dbReference type="EMBL" id="KYC65537.1"/>
    </source>
</evidence>
<evidence type="ECO:0000313" key="2">
    <source>
        <dbReference type="Proteomes" id="UP000075288"/>
    </source>
</evidence>
<proteinExistence type="predicted"/>
<dbReference type="Proteomes" id="UP000075288">
    <property type="component" value="Unassembled WGS sequence"/>
</dbReference>
<dbReference type="AlphaFoldDB" id="A0A150K7K7"/>
<reference evidence="1 2" key="1">
    <citation type="submission" date="2016-01" db="EMBL/GenBank/DDBJ databases">
        <title>Genome Sequences of Twelve Sporeforming Bacillus Species Isolated from Foods.</title>
        <authorList>
            <person name="Berendsen E.M."/>
            <person name="Wells-Bennik M.H."/>
            <person name="Krawcyk A.O."/>
            <person name="De Jong A."/>
            <person name="Holsappel S."/>
            <person name="Eijlander R.T."/>
            <person name="Kuipers O.P."/>
        </authorList>
    </citation>
    <scope>NUCLEOTIDE SEQUENCE [LARGE SCALE GENOMIC DNA]</scope>
    <source>
        <strain evidence="1 2">B4098</strain>
    </source>
</reference>
<name>A0A150K7K7_HEYCO</name>
<organism evidence="1 2">
    <name type="scientific">Heyndrickxia coagulans</name>
    <name type="common">Weizmannia coagulans</name>
    <dbReference type="NCBI Taxonomy" id="1398"/>
    <lineage>
        <taxon>Bacteria</taxon>
        <taxon>Bacillati</taxon>
        <taxon>Bacillota</taxon>
        <taxon>Bacilli</taxon>
        <taxon>Bacillales</taxon>
        <taxon>Bacillaceae</taxon>
        <taxon>Heyndrickxia</taxon>
    </lineage>
</organism>
<comment type="caution">
    <text evidence="1">The sequence shown here is derived from an EMBL/GenBank/DDBJ whole genome shotgun (WGS) entry which is preliminary data.</text>
</comment>
<protein>
    <submittedName>
        <fullName evidence="1">Uncharacterized protein</fullName>
    </submittedName>
</protein>